<dbReference type="Proteomes" id="UP000799770">
    <property type="component" value="Unassembled WGS sequence"/>
</dbReference>
<organism evidence="2 3">
    <name type="scientific">Lophiotrema nucula</name>
    <dbReference type="NCBI Taxonomy" id="690887"/>
    <lineage>
        <taxon>Eukaryota</taxon>
        <taxon>Fungi</taxon>
        <taxon>Dikarya</taxon>
        <taxon>Ascomycota</taxon>
        <taxon>Pezizomycotina</taxon>
        <taxon>Dothideomycetes</taxon>
        <taxon>Pleosporomycetidae</taxon>
        <taxon>Pleosporales</taxon>
        <taxon>Lophiotremataceae</taxon>
        <taxon>Lophiotrema</taxon>
    </lineage>
</organism>
<sequence>LLHETTRWIPRAPLGHQSTRRALLEKPVAIPRAAVKGLISAPLPFLRAYSHVLEMQDVHMPEFLAFIENLNIVQTAPAPLQALGLVGTGIGFVPWHWAFAAGAALEITAAAASKSITVSRTKTFLETVNSEYFGPRNLKVSLRKDEELAGITGYPESWPALVPVDEHMTIVSVRDRRMQALAPYIAPLSLDVPPPAPPQNMLDKISAKTVARKLQNQNKKDLKEQKKLREDEGDEEDPEKRERKNLKKVKKLEYIVIENLH</sequence>
<gene>
    <name evidence="2" type="ORF">BDV96DRAFT_461599</name>
</gene>
<protein>
    <submittedName>
        <fullName evidence="2">Uncharacterized protein</fullName>
    </submittedName>
</protein>
<dbReference type="EMBL" id="ML977357">
    <property type="protein sequence ID" value="KAF2107058.1"/>
    <property type="molecule type" value="Genomic_DNA"/>
</dbReference>
<feature type="compositionally biased region" description="Basic and acidic residues" evidence="1">
    <location>
        <begin position="218"/>
        <end position="230"/>
    </location>
</feature>
<feature type="non-terminal residue" evidence="2">
    <location>
        <position position="1"/>
    </location>
</feature>
<feature type="non-terminal residue" evidence="2">
    <location>
        <position position="261"/>
    </location>
</feature>
<dbReference type="PANTHER" id="PTHR38887">
    <property type="entry name" value="CHROMOSOME 21, WHOLE GENOME SHOTGUN SEQUENCE"/>
    <property type="match status" value="1"/>
</dbReference>
<reference evidence="2" key="1">
    <citation type="journal article" date="2020" name="Stud. Mycol.">
        <title>101 Dothideomycetes genomes: a test case for predicting lifestyles and emergence of pathogens.</title>
        <authorList>
            <person name="Haridas S."/>
            <person name="Albert R."/>
            <person name="Binder M."/>
            <person name="Bloem J."/>
            <person name="Labutti K."/>
            <person name="Salamov A."/>
            <person name="Andreopoulos B."/>
            <person name="Baker S."/>
            <person name="Barry K."/>
            <person name="Bills G."/>
            <person name="Bluhm B."/>
            <person name="Cannon C."/>
            <person name="Castanera R."/>
            <person name="Culley D."/>
            <person name="Daum C."/>
            <person name="Ezra D."/>
            <person name="Gonzalez J."/>
            <person name="Henrissat B."/>
            <person name="Kuo A."/>
            <person name="Liang C."/>
            <person name="Lipzen A."/>
            <person name="Lutzoni F."/>
            <person name="Magnuson J."/>
            <person name="Mondo S."/>
            <person name="Nolan M."/>
            <person name="Ohm R."/>
            <person name="Pangilinan J."/>
            <person name="Park H.-J."/>
            <person name="Ramirez L."/>
            <person name="Alfaro M."/>
            <person name="Sun H."/>
            <person name="Tritt A."/>
            <person name="Yoshinaga Y."/>
            <person name="Zwiers L.-H."/>
            <person name="Turgeon B."/>
            <person name="Goodwin S."/>
            <person name="Spatafora J."/>
            <person name="Crous P."/>
            <person name="Grigoriev I."/>
        </authorList>
    </citation>
    <scope>NUCLEOTIDE SEQUENCE</scope>
    <source>
        <strain evidence="2">CBS 627.86</strain>
    </source>
</reference>
<proteinExistence type="predicted"/>
<evidence type="ECO:0000313" key="3">
    <source>
        <dbReference type="Proteomes" id="UP000799770"/>
    </source>
</evidence>
<evidence type="ECO:0000256" key="1">
    <source>
        <dbReference type="SAM" id="MobiDB-lite"/>
    </source>
</evidence>
<evidence type="ECO:0000313" key="2">
    <source>
        <dbReference type="EMBL" id="KAF2107058.1"/>
    </source>
</evidence>
<dbReference type="OrthoDB" id="3068835at2759"/>
<dbReference type="PANTHER" id="PTHR38887:SF1">
    <property type="entry name" value="RAS MODIFICATION PROTEIN ERF4"/>
    <property type="match status" value="1"/>
</dbReference>
<feature type="region of interest" description="Disordered" evidence="1">
    <location>
        <begin position="214"/>
        <end position="245"/>
    </location>
</feature>
<name>A0A6A5YLL5_9PLEO</name>
<dbReference type="InterPro" id="IPR053221">
    <property type="entry name" value="Burnettramic_acid_biosynth"/>
</dbReference>
<dbReference type="AlphaFoldDB" id="A0A6A5YLL5"/>
<accession>A0A6A5YLL5</accession>
<keyword evidence="3" id="KW-1185">Reference proteome</keyword>